<accession>A0ABW5I6U2</accession>
<protein>
    <submittedName>
        <fullName evidence="1">DUF6461 domain-containing protein</fullName>
    </submittedName>
</protein>
<evidence type="ECO:0000313" key="1">
    <source>
        <dbReference type="EMBL" id="MFD2484959.1"/>
    </source>
</evidence>
<keyword evidence="2" id="KW-1185">Reference proteome</keyword>
<organism evidence="1 2">
    <name type="scientific">Amycolatopsis albidoflavus</name>
    <dbReference type="NCBI Taxonomy" id="102226"/>
    <lineage>
        <taxon>Bacteria</taxon>
        <taxon>Bacillati</taxon>
        <taxon>Actinomycetota</taxon>
        <taxon>Actinomycetes</taxon>
        <taxon>Pseudonocardiales</taxon>
        <taxon>Pseudonocardiaceae</taxon>
        <taxon>Amycolatopsis</taxon>
    </lineage>
</organism>
<name>A0ABW5I6U2_9PSEU</name>
<dbReference type="Proteomes" id="UP001597542">
    <property type="component" value="Unassembled WGS sequence"/>
</dbReference>
<dbReference type="InterPro" id="IPR045592">
    <property type="entry name" value="DUF6461"/>
</dbReference>
<comment type="caution">
    <text evidence="1">The sequence shown here is derived from an EMBL/GenBank/DDBJ whole genome shotgun (WGS) entry which is preliminary data.</text>
</comment>
<evidence type="ECO:0000313" key="2">
    <source>
        <dbReference type="Proteomes" id="UP001597542"/>
    </source>
</evidence>
<sequence>MTDSLTELAWLDSYGPLHDIFCVSFVRGLDPPEVLRRFGAASGERLAFADLNSLVAEYVEQTQGGNGGGYVGVVASGEWSVAVEPWGWQGNLPEVVGGLSKGSEVVAINRHDYAEAHFVYAVDGTVLAGFLPRLPSHQYGSEPERLTPWMREAGLGPDREERPANPIASAFAVAARMTGVRFTREFLEESLLVGDIRT</sequence>
<dbReference type="RefSeq" id="WP_344276645.1">
    <property type="nucleotide sequence ID" value="NZ_BAAAHV010000012.1"/>
</dbReference>
<proteinExistence type="predicted"/>
<dbReference type="Pfam" id="PF20062">
    <property type="entry name" value="DUF6461"/>
    <property type="match status" value="1"/>
</dbReference>
<gene>
    <name evidence="1" type="ORF">ACFSUT_32105</name>
</gene>
<reference evidence="2" key="1">
    <citation type="journal article" date="2019" name="Int. J. Syst. Evol. Microbiol.">
        <title>The Global Catalogue of Microorganisms (GCM) 10K type strain sequencing project: providing services to taxonomists for standard genome sequencing and annotation.</title>
        <authorList>
            <consortium name="The Broad Institute Genomics Platform"/>
            <consortium name="The Broad Institute Genome Sequencing Center for Infectious Disease"/>
            <person name="Wu L."/>
            <person name="Ma J."/>
        </authorList>
    </citation>
    <scope>NUCLEOTIDE SEQUENCE [LARGE SCALE GENOMIC DNA]</scope>
    <source>
        <strain evidence="2">CGMCC 4.7638</strain>
    </source>
</reference>
<dbReference type="EMBL" id="JBHUKQ010000015">
    <property type="protein sequence ID" value="MFD2484959.1"/>
    <property type="molecule type" value="Genomic_DNA"/>
</dbReference>